<evidence type="ECO:0000256" key="1">
    <source>
        <dbReference type="SAM" id="MobiDB-lite"/>
    </source>
</evidence>
<gene>
    <name evidence="2" type="ORF">SAMN05216490_2425</name>
</gene>
<feature type="compositionally biased region" description="Acidic residues" evidence="1">
    <location>
        <begin position="7"/>
        <end position="28"/>
    </location>
</feature>
<organism evidence="2 3">
    <name type="scientific">Mucilaginibacter mallensis</name>
    <dbReference type="NCBI Taxonomy" id="652787"/>
    <lineage>
        <taxon>Bacteria</taxon>
        <taxon>Pseudomonadati</taxon>
        <taxon>Bacteroidota</taxon>
        <taxon>Sphingobacteriia</taxon>
        <taxon>Sphingobacteriales</taxon>
        <taxon>Sphingobacteriaceae</taxon>
        <taxon>Mucilaginibacter</taxon>
    </lineage>
</organism>
<keyword evidence="3" id="KW-1185">Reference proteome</keyword>
<dbReference type="EMBL" id="LT629740">
    <property type="protein sequence ID" value="SDT07314.1"/>
    <property type="molecule type" value="Genomic_DNA"/>
</dbReference>
<reference evidence="2 3" key="1">
    <citation type="submission" date="2016-10" db="EMBL/GenBank/DDBJ databases">
        <authorList>
            <person name="de Groot N.N."/>
        </authorList>
    </citation>
    <scope>NUCLEOTIDE SEQUENCE [LARGE SCALE GENOMIC DNA]</scope>
    <source>
        <strain evidence="2 3">MP1X4</strain>
    </source>
</reference>
<sequence length="62" mass="7243">MRSDNIELVDPDEDYITEEEDFDAEEENDLHEIQVDDDINEPDAEDIDLDAEWIAGDDEEDE</sequence>
<evidence type="ECO:0000313" key="3">
    <source>
        <dbReference type="Proteomes" id="UP000199679"/>
    </source>
</evidence>
<feature type="region of interest" description="Disordered" evidence="1">
    <location>
        <begin position="1"/>
        <end position="28"/>
    </location>
</feature>
<proteinExistence type="predicted"/>
<name>A0A1H1XDD9_MUCMA</name>
<accession>A0A1H1XDD9</accession>
<dbReference type="Proteomes" id="UP000199679">
    <property type="component" value="Chromosome I"/>
</dbReference>
<dbReference type="AlphaFoldDB" id="A0A1H1XDD9"/>
<protein>
    <submittedName>
        <fullName evidence="2">Uncharacterized protein</fullName>
    </submittedName>
</protein>
<dbReference type="STRING" id="652787.SAMN05216490_2425"/>
<evidence type="ECO:0000313" key="2">
    <source>
        <dbReference type="EMBL" id="SDT07314.1"/>
    </source>
</evidence>
<dbReference type="RefSeq" id="WP_091372854.1">
    <property type="nucleotide sequence ID" value="NZ_LT629740.1"/>
</dbReference>